<dbReference type="InterPro" id="IPR001254">
    <property type="entry name" value="Trypsin_dom"/>
</dbReference>
<dbReference type="FunFam" id="2.40.10.10:FF:000146">
    <property type="entry name" value="Serine protease 53"/>
    <property type="match status" value="1"/>
</dbReference>
<dbReference type="Pfam" id="PF16030">
    <property type="entry name" value="GD_N"/>
    <property type="match status" value="1"/>
</dbReference>
<dbReference type="InterPro" id="IPR001314">
    <property type="entry name" value="Peptidase_S1A"/>
</dbReference>
<keyword evidence="2" id="KW-0964">Secreted</keyword>
<dbReference type="EnsemblMetazoa" id="PPAI004659-RA">
    <property type="protein sequence ID" value="PPAI004659-PA"/>
    <property type="gene ID" value="PPAI004659"/>
</dbReference>
<dbReference type="PROSITE" id="PS00134">
    <property type="entry name" value="TRYPSIN_HIS"/>
    <property type="match status" value="1"/>
</dbReference>
<dbReference type="CDD" id="cd00190">
    <property type="entry name" value="Tryp_SPc"/>
    <property type="match status" value="1"/>
</dbReference>
<dbReference type="InterPro" id="IPR043504">
    <property type="entry name" value="Peptidase_S1_PA_chymotrypsin"/>
</dbReference>
<evidence type="ECO:0000256" key="9">
    <source>
        <dbReference type="ARBA" id="ARBA00024195"/>
    </source>
</evidence>
<dbReference type="GO" id="GO:0004252">
    <property type="term" value="F:serine-type endopeptidase activity"/>
    <property type="evidence" value="ECO:0007669"/>
    <property type="project" value="InterPro"/>
</dbReference>
<dbReference type="InterPro" id="IPR018114">
    <property type="entry name" value="TRYPSIN_HIS"/>
</dbReference>
<dbReference type="InterPro" id="IPR009003">
    <property type="entry name" value="Peptidase_S1_PA"/>
</dbReference>
<dbReference type="PANTHER" id="PTHR24252:SF7">
    <property type="entry name" value="HYALIN"/>
    <property type="match status" value="1"/>
</dbReference>
<comment type="subcellular location">
    <subcellularLocation>
        <location evidence="1">Secreted</location>
    </subcellularLocation>
</comment>
<dbReference type="GO" id="GO:0006508">
    <property type="term" value="P:proteolysis"/>
    <property type="evidence" value="ECO:0007669"/>
    <property type="project" value="UniProtKB-KW"/>
</dbReference>
<dbReference type="AlphaFoldDB" id="A0A1B0DAF4"/>
<dbReference type="InterPro" id="IPR031986">
    <property type="entry name" value="GD_N"/>
</dbReference>
<keyword evidence="8" id="KW-1015">Disulfide bond</keyword>
<dbReference type="PROSITE" id="PS00135">
    <property type="entry name" value="TRYPSIN_SER"/>
    <property type="match status" value="1"/>
</dbReference>
<dbReference type="EMBL" id="AJVK01013286">
    <property type="status" value="NOT_ANNOTATED_CDS"/>
    <property type="molecule type" value="Genomic_DNA"/>
</dbReference>
<dbReference type="EMBL" id="AJVK01013287">
    <property type="status" value="NOT_ANNOTATED_CDS"/>
    <property type="molecule type" value="Genomic_DNA"/>
</dbReference>
<evidence type="ECO:0000313" key="11">
    <source>
        <dbReference type="Proteomes" id="UP000092462"/>
    </source>
</evidence>
<dbReference type="VEuPathDB" id="VectorBase:PPAPM1_010099"/>
<proteinExistence type="inferred from homology"/>
<dbReference type="EMBL" id="AJVK01013285">
    <property type="status" value="NOT_ANNOTATED_CDS"/>
    <property type="molecule type" value="Genomic_DNA"/>
</dbReference>
<evidence type="ECO:0000313" key="10">
    <source>
        <dbReference type="EnsemblMetazoa" id="PPAI004659-PA"/>
    </source>
</evidence>
<evidence type="ECO:0000256" key="2">
    <source>
        <dbReference type="ARBA" id="ARBA00022525"/>
    </source>
</evidence>
<evidence type="ECO:0000256" key="3">
    <source>
        <dbReference type="ARBA" id="ARBA00022670"/>
    </source>
</evidence>
<sequence>MQLIYSFLIIFVVLFSAKSQRIHHTVCGKGFKYIYVNSKTQWVGMGWLWTTESSKLHNITMNVDFATVKLPDTTYLGSLKIIWFHLLKGLDTDTKRWNLIFEVKFPIQNPLPDVTGVVLNGDVICEDRDKEFTEQKPELVKLRLEYNDYLKENTFTSELVRKPEPTTFVGSPNYVHVQIGNDDVSEYDGCGQADLSNIYVPLALGGTTIQRGSWPWLVSVYSYSKLRLGFRCGATLISHKLIVSAAHCFFDIYNRPVKTEDVIVILGQHNLKRPHDKGTEILYPESVNIHPSYGKRNRIDSDIAVVVLPDNVRFTTYIRPACLWSEDDNKKSIIGKIGSTAGWGRDENGNFFTELPKQVDLPVVSDETCLRSNNGFTKITSEVTFCGGWRNGTEGPCNGDSGGPFVFERNGNWTLRGVVSTSLSTDGSNTCNLNEYVVFTDVAKFRNWITSFSDETI</sequence>
<dbReference type="PROSITE" id="PS50240">
    <property type="entry name" value="TRYPSIN_DOM"/>
    <property type="match status" value="1"/>
</dbReference>
<keyword evidence="6" id="KW-0720">Serine protease</keyword>
<dbReference type="SUPFAM" id="SSF50494">
    <property type="entry name" value="Trypsin-like serine proteases"/>
    <property type="match status" value="1"/>
</dbReference>
<dbReference type="Proteomes" id="UP000092462">
    <property type="component" value="Unassembled WGS sequence"/>
</dbReference>
<accession>A0A1B0DAF4</accession>
<keyword evidence="5" id="KW-0378">Hydrolase</keyword>
<name>A0A1B0DAF4_PHLPP</name>
<keyword evidence="7" id="KW-0865">Zymogen</keyword>
<dbReference type="InterPro" id="IPR033116">
    <property type="entry name" value="TRYPSIN_SER"/>
</dbReference>
<dbReference type="PRINTS" id="PR00722">
    <property type="entry name" value="CHYMOTRYPSIN"/>
</dbReference>
<keyword evidence="4" id="KW-0732">Signal</keyword>
<dbReference type="PANTHER" id="PTHR24252">
    <property type="entry name" value="ACROSIN-RELATED"/>
    <property type="match status" value="1"/>
</dbReference>
<comment type="similarity">
    <text evidence="9">Belongs to the peptidase S1 family. CLIP subfamily.</text>
</comment>
<evidence type="ECO:0000256" key="6">
    <source>
        <dbReference type="ARBA" id="ARBA00022825"/>
    </source>
</evidence>
<dbReference type="Gene3D" id="2.40.10.10">
    <property type="entry name" value="Trypsin-like serine proteases"/>
    <property type="match status" value="1"/>
</dbReference>
<evidence type="ECO:0000256" key="8">
    <source>
        <dbReference type="ARBA" id="ARBA00023157"/>
    </source>
</evidence>
<evidence type="ECO:0000256" key="5">
    <source>
        <dbReference type="ARBA" id="ARBA00022801"/>
    </source>
</evidence>
<keyword evidence="3" id="KW-0645">Protease</keyword>
<protein>
    <submittedName>
        <fullName evidence="10">Uncharacterized protein</fullName>
    </submittedName>
</protein>
<reference evidence="10" key="1">
    <citation type="submission" date="2022-08" db="UniProtKB">
        <authorList>
            <consortium name="EnsemblMetazoa"/>
        </authorList>
    </citation>
    <scope>IDENTIFICATION</scope>
    <source>
        <strain evidence="10">Israel</strain>
    </source>
</reference>
<dbReference type="Pfam" id="PF00089">
    <property type="entry name" value="Trypsin"/>
    <property type="match status" value="1"/>
</dbReference>
<keyword evidence="11" id="KW-1185">Reference proteome</keyword>
<organism evidence="10 11">
    <name type="scientific">Phlebotomus papatasi</name>
    <name type="common">Sandfly</name>
    <dbReference type="NCBI Taxonomy" id="29031"/>
    <lineage>
        <taxon>Eukaryota</taxon>
        <taxon>Metazoa</taxon>
        <taxon>Ecdysozoa</taxon>
        <taxon>Arthropoda</taxon>
        <taxon>Hexapoda</taxon>
        <taxon>Insecta</taxon>
        <taxon>Pterygota</taxon>
        <taxon>Neoptera</taxon>
        <taxon>Endopterygota</taxon>
        <taxon>Diptera</taxon>
        <taxon>Nematocera</taxon>
        <taxon>Psychodoidea</taxon>
        <taxon>Psychodidae</taxon>
        <taxon>Phlebotomus</taxon>
        <taxon>Phlebotomus</taxon>
    </lineage>
</organism>
<evidence type="ECO:0000256" key="4">
    <source>
        <dbReference type="ARBA" id="ARBA00022729"/>
    </source>
</evidence>
<dbReference type="SMART" id="SM00020">
    <property type="entry name" value="Tryp_SPc"/>
    <property type="match status" value="1"/>
</dbReference>
<evidence type="ECO:0000256" key="1">
    <source>
        <dbReference type="ARBA" id="ARBA00004613"/>
    </source>
</evidence>
<dbReference type="VEuPathDB" id="VectorBase:PPAI004659"/>
<dbReference type="GO" id="GO:0005576">
    <property type="term" value="C:extracellular region"/>
    <property type="evidence" value="ECO:0007669"/>
    <property type="project" value="UniProtKB-SubCell"/>
</dbReference>
<evidence type="ECO:0000256" key="7">
    <source>
        <dbReference type="ARBA" id="ARBA00023145"/>
    </source>
</evidence>